<dbReference type="GO" id="GO:0000981">
    <property type="term" value="F:DNA-binding transcription factor activity, RNA polymerase II-specific"/>
    <property type="evidence" value="ECO:0007669"/>
    <property type="project" value="TreeGrafter"/>
</dbReference>
<evidence type="ECO:0000256" key="3">
    <source>
        <dbReference type="ARBA" id="ARBA00022833"/>
    </source>
</evidence>
<keyword evidence="5" id="KW-0238">DNA-binding</keyword>
<dbReference type="InterPro" id="IPR013088">
    <property type="entry name" value="Znf_NHR/GATA"/>
</dbReference>
<keyword evidence="7" id="KW-0675">Receptor</keyword>
<dbReference type="GeneTree" id="ENSGT00950000183038"/>
<dbReference type="STRING" id="7757.ENSPMAP00000011133"/>
<evidence type="ECO:0000256" key="2">
    <source>
        <dbReference type="ARBA" id="ARBA00022771"/>
    </source>
</evidence>
<dbReference type="Gene3D" id="3.30.50.10">
    <property type="entry name" value="Erythroid Transcription Factor GATA-1, subunit A"/>
    <property type="match status" value="1"/>
</dbReference>
<evidence type="ECO:0000313" key="10">
    <source>
        <dbReference type="Ensembl" id="ENSPMAP00000011133.1"/>
    </source>
</evidence>
<reference evidence="10" key="1">
    <citation type="submission" date="2025-08" db="UniProtKB">
        <authorList>
            <consortium name="Ensembl"/>
        </authorList>
    </citation>
    <scope>IDENTIFICATION</scope>
</reference>
<dbReference type="PANTHER" id="PTHR24085:SF4">
    <property type="entry name" value="NUCLEAR HORMONE RECEPTOR HR38-RELATED"/>
    <property type="match status" value="1"/>
</dbReference>
<reference evidence="10" key="2">
    <citation type="submission" date="2025-09" db="UniProtKB">
        <authorList>
            <consortium name="Ensembl"/>
        </authorList>
    </citation>
    <scope>IDENTIFICATION</scope>
</reference>
<evidence type="ECO:0000259" key="9">
    <source>
        <dbReference type="PROSITE" id="PS51030"/>
    </source>
</evidence>
<evidence type="ECO:0000256" key="5">
    <source>
        <dbReference type="ARBA" id="ARBA00023125"/>
    </source>
</evidence>
<dbReference type="HOGENOM" id="CLU_219256_0_0_1"/>
<evidence type="ECO:0000256" key="4">
    <source>
        <dbReference type="ARBA" id="ARBA00023015"/>
    </source>
</evidence>
<dbReference type="Ensembl" id="ENSPMAT00000011179.1">
    <property type="protein sequence ID" value="ENSPMAP00000011133.1"/>
    <property type="gene ID" value="ENSPMAG00000010152.1"/>
</dbReference>
<protein>
    <recommendedName>
        <fullName evidence="9">Nuclear receptor domain-containing protein</fullName>
    </recommendedName>
</protein>
<dbReference type="PROSITE" id="PS51030">
    <property type="entry name" value="NUCLEAR_REC_DBD_2"/>
    <property type="match status" value="1"/>
</dbReference>
<dbReference type="GO" id="GO:0000978">
    <property type="term" value="F:RNA polymerase II cis-regulatory region sequence-specific DNA binding"/>
    <property type="evidence" value="ECO:0007669"/>
    <property type="project" value="TreeGrafter"/>
</dbReference>
<proteinExistence type="predicted"/>
<keyword evidence="8" id="KW-0539">Nucleus</keyword>
<dbReference type="InterPro" id="IPR001628">
    <property type="entry name" value="Znf_hrmn_rcpt"/>
</dbReference>
<dbReference type="AlphaFoldDB" id="S4S0Z1"/>
<keyword evidence="1" id="KW-0479">Metal-binding</keyword>
<accession>S4S0Z1</accession>
<dbReference type="GO" id="GO:0005634">
    <property type="term" value="C:nucleus"/>
    <property type="evidence" value="ECO:0007669"/>
    <property type="project" value="TreeGrafter"/>
</dbReference>
<feature type="domain" description="Nuclear receptor" evidence="9">
    <location>
        <begin position="1"/>
        <end position="41"/>
    </location>
</feature>
<dbReference type="GO" id="GO:0005667">
    <property type="term" value="C:transcription regulator complex"/>
    <property type="evidence" value="ECO:0007669"/>
    <property type="project" value="TreeGrafter"/>
</dbReference>
<evidence type="ECO:0000256" key="6">
    <source>
        <dbReference type="ARBA" id="ARBA00023163"/>
    </source>
</evidence>
<dbReference type="PANTHER" id="PTHR24085">
    <property type="entry name" value="NUCLEAR HORMONE RECEPTOR"/>
    <property type="match status" value="1"/>
</dbReference>
<keyword evidence="3" id="KW-0862">Zinc</keyword>
<dbReference type="GO" id="GO:0071376">
    <property type="term" value="P:cellular response to corticotropin-releasing hormone stimulus"/>
    <property type="evidence" value="ECO:0007669"/>
    <property type="project" value="TreeGrafter"/>
</dbReference>
<sequence>VQKDAKYVCLANRNCPVDKRRRNRCQYCRYQKCLTVGMIKE</sequence>
<keyword evidence="6" id="KW-0804">Transcription</keyword>
<dbReference type="Pfam" id="PF00105">
    <property type="entry name" value="zf-C4"/>
    <property type="match status" value="1"/>
</dbReference>
<keyword evidence="2" id="KW-0863">Zinc-finger</keyword>
<dbReference type="GO" id="GO:0008270">
    <property type="term" value="F:zinc ion binding"/>
    <property type="evidence" value="ECO:0007669"/>
    <property type="project" value="UniProtKB-KW"/>
</dbReference>
<evidence type="ECO:0000256" key="1">
    <source>
        <dbReference type="ARBA" id="ARBA00022723"/>
    </source>
</evidence>
<evidence type="ECO:0000256" key="8">
    <source>
        <dbReference type="ARBA" id="ARBA00023242"/>
    </source>
</evidence>
<keyword evidence="4" id="KW-0805">Transcription regulation</keyword>
<dbReference type="SUPFAM" id="SSF57716">
    <property type="entry name" value="Glucocorticoid receptor-like (DNA-binding domain)"/>
    <property type="match status" value="1"/>
</dbReference>
<dbReference type="GO" id="GO:0035259">
    <property type="term" value="F:nuclear glucocorticoid receptor binding"/>
    <property type="evidence" value="ECO:0007669"/>
    <property type="project" value="TreeGrafter"/>
</dbReference>
<organism evidence="10">
    <name type="scientific">Petromyzon marinus</name>
    <name type="common">Sea lamprey</name>
    <dbReference type="NCBI Taxonomy" id="7757"/>
    <lineage>
        <taxon>Eukaryota</taxon>
        <taxon>Metazoa</taxon>
        <taxon>Chordata</taxon>
        <taxon>Craniata</taxon>
        <taxon>Vertebrata</taxon>
        <taxon>Cyclostomata</taxon>
        <taxon>Hyperoartia</taxon>
        <taxon>Petromyzontiformes</taxon>
        <taxon>Petromyzontidae</taxon>
        <taxon>Petromyzon</taxon>
    </lineage>
</organism>
<dbReference type="FunFam" id="3.30.50.10:FF:000109">
    <property type="entry name" value="NURR1"/>
    <property type="match status" value="1"/>
</dbReference>
<dbReference type="SMART" id="SM00399">
    <property type="entry name" value="ZnF_C4"/>
    <property type="match status" value="1"/>
</dbReference>
<evidence type="ECO:0000256" key="7">
    <source>
        <dbReference type="ARBA" id="ARBA00023170"/>
    </source>
</evidence>
<name>S4S0Z1_PETMA</name>